<dbReference type="Proteomes" id="UP000000657">
    <property type="component" value="Chromosome"/>
</dbReference>
<accession>Q0RDS3</accession>
<sequence length="63" mass="6750">MHPDLACLDLAERRKAFPRALRVSGPLGSVQVRLYLERIRPAVVGSRKRDPSAAGAPDGAKVG</sequence>
<evidence type="ECO:0000256" key="1">
    <source>
        <dbReference type="SAM" id="MobiDB-lite"/>
    </source>
</evidence>
<dbReference type="STRING" id="326424.FRAAL5761"/>
<organism evidence="2 3">
    <name type="scientific">Frankia alni (strain DSM 45986 / CECT 9034 / ACN14a)</name>
    <dbReference type="NCBI Taxonomy" id="326424"/>
    <lineage>
        <taxon>Bacteria</taxon>
        <taxon>Bacillati</taxon>
        <taxon>Actinomycetota</taxon>
        <taxon>Actinomycetes</taxon>
        <taxon>Frankiales</taxon>
        <taxon>Frankiaceae</taxon>
        <taxon>Frankia</taxon>
    </lineage>
</organism>
<reference evidence="2 3" key="1">
    <citation type="journal article" date="2007" name="Genome Res.">
        <title>Genome characteristics of facultatively symbiotic Frankia sp. strains reflect host range and host plant biogeography.</title>
        <authorList>
            <person name="Normand P."/>
            <person name="Lapierre P."/>
            <person name="Tisa L.S."/>
            <person name="Gogarten J.P."/>
            <person name="Alloisio N."/>
            <person name="Bagnarol E."/>
            <person name="Bassi C.A."/>
            <person name="Berry A.M."/>
            <person name="Bickhart D.M."/>
            <person name="Choisne N."/>
            <person name="Couloux A."/>
            <person name="Cournoyer B."/>
            <person name="Cruveiller S."/>
            <person name="Daubin V."/>
            <person name="Demange N."/>
            <person name="Francino M.P."/>
            <person name="Goltsman E."/>
            <person name="Huang Y."/>
            <person name="Kopp O.R."/>
            <person name="Labarre L."/>
            <person name="Lapidus A."/>
            <person name="Lavire C."/>
            <person name="Marechal J."/>
            <person name="Martinez M."/>
            <person name="Mastronunzio J.E."/>
            <person name="Mullin B.C."/>
            <person name="Niemann J."/>
            <person name="Pujic P."/>
            <person name="Rawnsley T."/>
            <person name="Rouy Z."/>
            <person name="Schenowitz C."/>
            <person name="Sellstedt A."/>
            <person name="Tavares F."/>
            <person name="Tomkins J.P."/>
            <person name="Vallenet D."/>
            <person name="Valverde C."/>
            <person name="Wall L.G."/>
            <person name="Wang Y."/>
            <person name="Medigue C."/>
            <person name="Benson D.R."/>
        </authorList>
    </citation>
    <scope>NUCLEOTIDE SEQUENCE [LARGE SCALE GENOMIC DNA]</scope>
    <source>
        <strain evidence="3">DSM 45986 / CECT 9034 / ACN14a</strain>
    </source>
</reference>
<dbReference type="AlphaFoldDB" id="Q0RDS3"/>
<evidence type="ECO:0000313" key="2">
    <source>
        <dbReference type="EMBL" id="CAJ64393.1"/>
    </source>
</evidence>
<proteinExistence type="predicted"/>
<protein>
    <recommendedName>
        <fullName evidence="4">YlxR domain-containing protein</fullName>
    </recommendedName>
</protein>
<dbReference type="KEGG" id="fal:FRAAL5761"/>
<evidence type="ECO:0000313" key="3">
    <source>
        <dbReference type="Proteomes" id="UP000000657"/>
    </source>
</evidence>
<feature type="region of interest" description="Disordered" evidence="1">
    <location>
        <begin position="44"/>
        <end position="63"/>
    </location>
</feature>
<dbReference type="eggNOG" id="COG2740">
    <property type="taxonomic scope" value="Bacteria"/>
</dbReference>
<dbReference type="HOGENOM" id="CLU_2879306_0_0_11"/>
<evidence type="ECO:0008006" key="4">
    <source>
        <dbReference type="Google" id="ProtNLM"/>
    </source>
</evidence>
<gene>
    <name evidence="2" type="ordered locus">FRAAL5761</name>
</gene>
<name>Q0RDS3_FRAAA</name>
<keyword evidence="3" id="KW-1185">Reference proteome</keyword>
<dbReference type="EMBL" id="CT573213">
    <property type="protein sequence ID" value="CAJ64393.1"/>
    <property type="molecule type" value="Genomic_DNA"/>
</dbReference>